<evidence type="ECO:0000313" key="13">
    <source>
        <dbReference type="EMBL" id="MBC3874660.1"/>
    </source>
</evidence>
<dbReference type="SUPFAM" id="SSF58104">
    <property type="entry name" value="Methyl-accepting chemotaxis protein (MCP) signaling domain"/>
    <property type="match status" value="1"/>
</dbReference>
<keyword evidence="2" id="KW-1003">Cell membrane</keyword>
<evidence type="ECO:0000313" key="14">
    <source>
        <dbReference type="Proteomes" id="UP000624279"/>
    </source>
</evidence>
<dbReference type="Pfam" id="PF02743">
    <property type="entry name" value="dCache_1"/>
    <property type="match status" value="1"/>
</dbReference>
<evidence type="ECO:0000256" key="8">
    <source>
        <dbReference type="PROSITE-ProRule" id="PRU00284"/>
    </source>
</evidence>
<evidence type="ECO:0000256" key="1">
    <source>
        <dbReference type="ARBA" id="ARBA00004651"/>
    </source>
</evidence>
<evidence type="ECO:0000256" key="6">
    <source>
        <dbReference type="ARBA" id="ARBA00023136"/>
    </source>
</evidence>
<feature type="transmembrane region" description="Helical" evidence="10">
    <location>
        <begin position="278"/>
        <end position="300"/>
    </location>
</feature>
<dbReference type="InterPro" id="IPR033479">
    <property type="entry name" value="dCache_1"/>
</dbReference>
<organism evidence="13 14">
    <name type="scientific">Undibacterium flavidum</name>
    <dbReference type="NCBI Taxonomy" id="2762297"/>
    <lineage>
        <taxon>Bacteria</taxon>
        <taxon>Pseudomonadati</taxon>
        <taxon>Pseudomonadota</taxon>
        <taxon>Betaproteobacteria</taxon>
        <taxon>Burkholderiales</taxon>
        <taxon>Oxalobacteraceae</taxon>
        <taxon>Undibacterium</taxon>
    </lineage>
</organism>
<evidence type="ECO:0000256" key="5">
    <source>
        <dbReference type="ARBA" id="ARBA00022989"/>
    </source>
</evidence>
<dbReference type="CDD" id="cd11386">
    <property type="entry name" value="MCP_signal"/>
    <property type="match status" value="1"/>
</dbReference>
<name>A0ABR6YDM4_9BURK</name>
<evidence type="ECO:0000256" key="7">
    <source>
        <dbReference type="ARBA" id="ARBA00029447"/>
    </source>
</evidence>
<keyword evidence="9" id="KW-0175">Coiled coil</keyword>
<comment type="similarity">
    <text evidence="7">Belongs to the methyl-accepting chemotaxis (MCP) protein family.</text>
</comment>
<feature type="coiled-coil region" evidence="9">
    <location>
        <begin position="380"/>
        <end position="417"/>
    </location>
</feature>
<keyword evidence="14" id="KW-1185">Reference proteome</keyword>
<evidence type="ECO:0000256" key="2">
    <source>
        <dbReference type="ARBA" id="ARBA00022475"/>
    </source>
</evidence>
<evidence type="ECO:0000256" key="9">
    <source>
        <dbReference type="SAM" id="Coils"/>
    </source>
</evidence>
<dbReference type="InterPro" id="IPR004089">
    <property type="entry name" value="MCPsignal_dom"/>
</dbReference>
<feature type="domain" description="Methyl-accepting transducer" evidence="11">
    <location>
        <begin position="361"/>
        <end position="590"/>
    </location>
</feature>
<dbReference type="Gene3D" id="3.30.450.20">
    <property type="entry name" value="PAS domain"/>
    <property type="match status" value="1"/>
</dbReference>
<dbReference type="PANTHER" id="PTHR43531:SF14">
    <property type="entry name" value="METHYL-ACCEPTING CHEMOTAXIS PROTEIN I-RELATED"/>
    <property type="match status" value="1"/>
</dbReference>
<evidence type="ECO:0000259" key="12">
    <source>
        <dbReference type="PROSITE" id="PS50885"/>
    </source>
</evidence>
<dbReference type="PROSITE" id="PS50111">
    <property type="entry name" value="CHEMOTAXIS_TRANSDUC_2"/>
    <property type="match status" value="1"/>
</dbReference>
<evidence type="ECO:0000256" key="4">
    <source>
        <dbReference type="ARBA" id="ARBA00022692"/>
    </source>
</evidence>
<dbReference type="SMART" id="SM00283">
    <property type="entry name" value="MA"/>
    <property type="match status" value="1"/>
</dbReference>
<dbReference type="PROSITE" id="PS50885">
    <property type="entry name" value="HAMP"/>
    <property type="match status" value="1"/>
</dbReference>
<sequence>MTACLLLFLIISTALSFNMIGNTVKERAVELELPAIVGEVRNDILRQIGAPLASSQAIASNTFLHAWEASGSDDEGLEAWKKYAQTIQNKTQAASVFWVSGDSGKYFTQKGLERTLNKNDSSDQWFYSLMASNKPYTLDIDKDKGGDTYMLFINARYDAGSGKAGYAGIGLSVSKLAETIKNYKIGNSGSVYLARANGTLLIHRNAALVESRTEISKLPGFSDQLAKSLLNGKPFFHTTYSSPVGKQIVVSSFVPELDLYVIAEVPESEVIGKVMTSVGWSALVAGIVGGGVGLLVIFWVSSAIAAPVGRAASMLGEIADGNGDLSRRMSVESEDEVGMLADAFNRFVASLNRTISEVRASTETIAAASSEIATGNMDLSNRTENQASNLEQTAAAMEELTATVKQNTSNANEANQLVASASNYAVKGGEVVGQVVTTMGSISESSRKIVDIIGVIDGIAFQTNILALNAAVEAARAGEQGRGFAVVASEVRSLAQRSASAAKEIKSLIDDSVSTVEAGSKLVNSAGATMTQIVNSVQQVAELMSQIAVASHEQDEGITNVNQAITEMDDATQQNAALVEQAAAAAGSLQEQAAKLAEVVSAFKLDDSLHRQGNTPDYNIRPASMSARRLR</sequence>
<gene>
    <name evidence="13" type="ORF">H8K55_13805</name>
</gene>
<reference evidence="13 14" key="1">
    <citation type="submission" date="2020-08" db="EMBL/GenBank/DDBJ databases">
        <title>Novel species isolated from subtropical streams in China.</title>
        <authorList>
            <person name="Lu H."/>
        </authorList>
    </citation>
    <scope>NUCLEOTIDE SEQUENCE [LARGE SCALE GENOMIC DNA]</scope>
    <source>
        <strain evidence="13 14">LX15W</strain>
    </source>
</reference>
<keyword evidence="5 10" id="KW-1133">Transmembrane helix</keyword>
<dbReference type="Pfam" id="PF00015">
    <property type="entry name" value="MCPsignal"/>
    <property type="match status" value="1"/>
</dbReference>
<accession>A0ABR6YDM4</accession>
<dbReference type="InterPro" id="IPR051310">
    <property type="entry name" value="MCP_chemotaxis"/>
</dbReference>
<evidence type="ECO:0000259" key="11">
    <source>
        <dbReference type="PROSITE" id="PS50111"/>
    </source>
</evidence>
<comment type="subcellular location">
    <subcellularLocation>
        <location evidence="1">Cell membrane</location>
        <topology evidence="1">Multi-pass membrane protein</topology>
    </subcellularLocation>
</comment>
<dbReference type="PANTHER" id="PTHR43531">
    <property type="entry name" value="PROTEIN ICFG"/>
    <property type="match status" value="1"/>
</dbReference>
<dbReference type="CDD" id="cd12912">
    <property type="entry name" value="PDC2_MCP_like"/>
    <property type="match status" value="1"/>
</dbReference>
<protein>
    <submittedName>
        <fullName evidence="13">HAMP domain-containing protein</fullName>
    </submittedName>
</protein>
<dbReference type="EMBL" id="JACOGA010000012">
    <property type="protein sequence ID" value="MBC3874660.1"/>
    <property type="molecule type" value="Genomic_DNA"/>
</dbReference>
<keyword evidence="4 10" id="KW-0812">Transmembrane</keyword>
<dbReference type="InterPro" id="IPR003660">
    <property type="entry name" value="HAMP_dom"/>
</dbReference>
<keyword evidence="8" id="KW-0807">Transducer</keyword>
<keyword evidence="3" id="KW-0488">Methylation</keyword>
<dbReference type="Proteomes" id="UP000624279">
    <property type="component" value="Unassembled WGS sequence"/>
</dbReference>
<evidence type="ECO:0000256" key="3">
    <source>
        <dbReference type="ARBA" id="ARBA00022481"/>
    </source>
</evidence>
<keyword evidence="6 10" id="KW-0472">Membrane</keyword>
<comment type="caution">
    <text evidence="13">The sequence shown here is derived from an EMBL/GenBank/DDBJ whole genome shotgun (WGS) entry which is preliminary data.</text>
</comment>
<proteinExistence type="inferred from homology"/>
<dbReference type="Pfam" id="PF00672">
    <property type="entry name" value="HAMP"/>
    <property type="match status" value="1"/>
</dbReference>
<dbReference type="CDD" id="cd06225">
    <property type="entry name" value="HAMP"/>
    <property type="match status" value="1"/>
</dbReference>
<dbReference type="PRINTS" id="PR00260">
    <property type="entry name" value="CHEMTRNSDUCR"/>
</dbReference>
<dbReference type="Gene3D" id="1.10.287.950">
    <property type="entry name" value="Methyl-accepting chemotaxis protein"/>
    <property type="match status" value="1"/>
</dbReference>
<dbReference type="InterPro" id="IPR004090">
    <property type="entry name" value="Chemotax_Me-accpt_rcpt"/>
</dbReference>
<feature type="domain" description="HAMP" evidence="12">
    <location>
        <begin position="302"/>
        <end position="356"/>
    </location>
</feature>
<dbReference type="SMART" id="SM00304">
    <property type="entry name" value="HAMP"/>
    <property type="match status" value="1"/>
</dbReference>
<evidence type="ECO:0000256" key="10">
    <source>
        <dbReference type="SAM" id="Phobius"/>
    </source>
</evidence>